<dbReference type="SUPFAM" id="SSF53474">
    <property type="entry name" value="alpha/beta-Hydrolases"/>
    <property type="match status" value="1"/>
</dbReference>
<keyword evidence="5" id="KW-0325">Glycoprotein</keyword>
<evidence type="ECO:0000313" key="7">
    <source>
        <dbReference type="EMBL" id="UQC76225.1"/>
    </source>
</evidence>
<feature type="chain" id="PRO_5040140281" evidence="6">
    <location>
        <begin position="17"/>
        <end position="125"/>
    </location>
</feature>
<keyword evidence="3" id="KW-0645">Protease</keyword>
<comment type="similarity">
    <text evidence="1">Belongs to the peptidase S10 family.</text>
</comment>
<dbReference type="Pfam" id="PF00450">
    <property type="entry name" value="Peptidase_S10"/>
    <property type="match status" value="1"/>
</dbReference>
<dbReference type="Proteomes" id="UP000830671">
    <property type="component" value="Chromosome 10"/>
</dbReference>
<feature type="signal peptide" evidence="6">
    <location>
        <begin position="1"/>
        <end position="16"/>
    </location>
</feature>
<reference evidence="7" key="1">
    <citation type="journal article" date="2021" name="Mol. Plant Microbe Interact.">
        <title>Complete Genome Sequence of the Plant-Pathogenic Fungus Colletotrichum lupini.</title>
        <authorList>
            <person name="Baroncelli R."/>
            <person name="Pensec F."/>
            <person name="Da Lio D."/>
            <person name="Boufleur T."/>
            <person name="Vicente I."/>
            <person name="Sarrocco S."/>
            <person name="Picot A."/>
            <person name="Baraldi E."/>
            <person name="Sukno S."/>
            <person name="Thon M."/>
            <person name="Le Floch G."/>
        </authorList>
    </citation>
    <scope>NUCLEOTIDE SEQUENCE</scope>
    <source>
        <strain evidence="7">IMI 504893</strain>
    </source>
</reference>
<keyword evidence="8" id="KW-1185">Reference proteome</keyword>
<evidence type="ECO:0000313" key="8">
    <source>
        <dbReference type="Proteomes" id="UP000830671"/>
    </source>
</evidence>
<evidence type="ECO:0000256" key="3">
    <source>
        <dbReference type="ARBA" id="ARBA00022670"/>
    </source>
</evidence>
<accession>A0A9Q8SFV9</accession>
<dbReference type="InterPro" id="IPR029058">
    <property type="entry name" value="AB_hydrolase_fold"/>
</dbReference>
<dbReference type="GeneID" id="73351653"/>
<gene>
    <name evidence="7" type="ORF">CLUP02_17738</name>
</gene>
<dbReference type="EMBL" id="CP019472">
    <property type="protein sequence ID" value="UQC76225.1"/>
    <property type="molecule type" value="Genomic_DNA"/>
</dbReference>
<keyword evidence="6" id="KW-0732">Signal</keyword>
<proteinExistence type="inferred from homology"/>
<keyword evidence="4" id="KW-0378">Hydrolase</keyword>
<dbReference type="InterPro" id="IPR001563">
    <property type="entry name" value="Peptidase_S10"/>
</dbReference>
<evidence type="ECO:0000256" key="1">
    <source>
        <dbReference type="ARBA" id="ARBA00009431"/>
    </source>
</evidence>
<name>A0A9Q8SFV9_9PEZI</name>
<evidence type="ECO:0000256" key="4">
    <source>
        <dbReference type="ARBA" id="ARBA00022801"/>
    </source>
</evidence>
<keyword evidence="2 7" id="KW-0121">Carboxypeptidase</keyword>
<organism evidence="7 8">
    <name type="scientific">Colletotrichum lupini</name>
    <dbReference type="NCBI Taxonomy" id="145971"/>
    <lineage>
        <taxon>Eukaryota</taxon>
        <taxon>Fungi</taxon>
        <taxon>Dikarya</taxon>
        <taxon>Ascomycota</taxon>
        <taxon>Pezizomycotina</taxon>
        <taxon>Sordariomycetes</taxon>
        <taxon>Hypocreomycetidae</taxon>
        <taxon>Glomerellales</taxon>
        <taxon>Glomerellaceae</taxon>
        <taxon>Colletotrichum</taxon>
        <taxon>Colletotrichum acutatum species complex</taxon>
    </lineage>
</organism>
<evidence type="ECO:0000256" key="6">
    <source>
        <dbReference type="SAM" id="SignalP"/>
    </source>
</evidence>
<dbReference type="GO" id="GO:0004185">
    <property type="term" value="F:serine-type carboxypeptidase activity"/>
    <property type="evidence" value="ECO:0007669"/>
    <property type="project" value="InterPro"/>
</dbReference>
<protein>
    <submittedName>
        <fullName evidence="7">Serine carboxypeptidase</fullName>
    </submittedName>
</protein>
<dbReference type="Gene3D" id="3.40.50.1820">
    <property type="entry name" value="alpha/beta hydrolase"/>
    <property type="match status" value="1"/>
</dbReference>
<evidence type="ECO:0000256" key="5">
    <source>
        <dbReference type="ARBA" id="ARBA00023180"/>
    </source>
</evidence>
<evidence type="ECO:0000256" key="2">
    <source>
        <dbReference type="ARBA" id="ARBA00022645"/>
    </source>
</evidence>
<dbReference type="GO" id="GO:0006508">
    <property type="term" value="P:proteolysis"/>
    <property type="evidence" value="ECO:0007669"/>
    <property type="project" value="UniProtKB-KW"/>
</dbReference>
<sequence>MHWLRAALLLPVAVSATLNLKQYKPSLNQPKYSNAKADFQQNVVNKAQGEPKFLTDKTKKFVVNGTKIPEVDFDVGESYAGLLNIDKNNDTAGKLYFWFFPSESQAADKEIMIWLTGGVGIPITG</sequence>
<dbReference type="KEGG" id="clup:CLUP02_17738"/>
<dbReference type="RefSeq" id="XP_049137867.1">
    <property type="nucleotide sequence ID" value="XM_049296643.1"/>
</dbReference>
<dbReference type="AlphaFoldDB" id="A0A9Q8SFV9"/>